<dbReference type="InterPro" id="IPR013106">
    <property type="entry name" value="Ig_V-set"/>
</dbReference>
<dbReference type="Ensembl" id="ENSPNAT00000039006.2">
    <property type="protein sequence ID" value="ENSPNAP00000018524.2"/>
    <property type="gene ID" value="ENSPNAG00000031859.1"/>
</dbReference>
<dbReference type="PANTHER" id="PTHR19367:SF18">
    <property type="entry name" value="T CELL RECEPTOR ALPHA VARIABLE 16"/>
    <property type="match status" value="1"/>
</dbReference>
<protein>
    <recommendedName>
        <fullName evidence="7">Ig-like domain-containing protein</fullName>
    </recommendedName>
</protein>
<keyword evidence="2" id="KW-1064">Adaptive immunity</keyword>
<keyword evidence="4" id="KW-0393">Immunoglobulin domain</keyword>
<dbReference type="Gene3D" id="2.60.40.10">
    <property type="entry name" value="Immunoglobulins"/>
    <property type="match status" value="1"/>
</dbReference>
<keyword evidence="9" id="KW-1185">Reference proteome</keyword>
<evidence type="ECO:0000256" key="5">
    <source>
        <dbReference type="ARBA" id="ARBA00043266"/>
    </source>
</evidence>
<dbReference type="GO" id="GO:0042101">
    <property type="term" value="C:T cell receptor complex"/>
    <property type="evidence" value="ECO:0007669"/>
    <property type="project" value="UniProtKB-KW"/>
</dbReference>
<feature type="chain" id="PRO_5043557001" description="Ig-like domain-containing protein" evidence="6">
    <location>
        <begin position="26"/>
        <end position="150"/>
    </location>
</feature>
<dbReference type="SMART" id="SM00406">
    <property type="entry name" value="IGv"/>
    <property type="match status" value="1"/>
</dbReference>
<dbReference type="InterPro" id="IPR007110">
    <property type="entry name" value="Ig-like_dom"/>
</dbReference>
<keyword evidence="5" id="KW-1279">T cell receptor</keyword>
<evidence type="ECO:0000313" key="9">
    <source>
        <dbReference type="Proteomes" id="UP001501920"/>
    </source>
</evidence>
<dbReference type="OMA" id="CRAQQFR"/>
<keyword evidence="1 6" id="KW-0732">Signal</keyword>
<evidence type="ECO:0000256" key="3">
    <source>
        <dbReference type="ARBA" id="ARBA00023170"/>
    </source>
</evidence>
<dbReference type="GeneTree" id="ENSGT01030000234557"/>
<dbReference type="Pfam" id="PF07686">
    <property type="entry name" value="V-set"/>
    <property type="match status" value="1"/>
</dbReference>
<reference evidence="8" key="3">
    <citation type="submission" date="2025-09" db="UniProtKB">
        <authorList>
            <consortium name="Ensembl"/>
        </authorList>
    </citation>
    <scope>IDENTIFICATION</scope>
</reference>
<dbReference type="SMART" id="SM00409">
    <property type="entry name" value="IG"/>
    <property type="match status" value="1"/>
</dbReference>
<name>A0A3B4D6G7_PYGNA</name>
<evidence type="ECO:0000256" key="2">
    <source>
        <dbReference type="ARBA" id="ARBA00023130"/>
    </source>
</evidence>
<sequence length="150" mass="16975">MRSLCVFILCFFLQYFLLFPGDTSAQKITPLTEEVQVSEGDNVTLSCTYSSSSTNDALQWYRQFPRSTPEFLLYIYPQGGMSDPLPPRMSAEVERNKHVNLSISSTAVSDSALYYCALRPTVTGNPATLYKNLPLQTEYEVLHLQNKDLE</sequence>
<evidence type="ECO:0000256" key="6">
    <source>
        <dbReference type="SAM" id="SignalP"/>
    </source>
</evidence>
<dbReference type="InterPro" id="IPR003599">
    <property type="entry name" value="Ig_sub"/>
</dbReference>
<keyword evidence="5" id="KW-0391">Immunity</keyword>
<keyword evidence="3" id="KW-0675">Receptor</keyword>
<evidence type="ECO:0000259" key="7">
    <source>
        <dbReference type="PROSITE" id="PS50835"/>
    </source>
</evidence>
<dbReference type="STRING" id="42514.ENSPNAP00000018524"/>
<dbReference type="PANTHER" id="PTHR19367">
    <property type="entry name" value="T-CELL RECEPTOR ALPHA CHAIN V REGION"/>
    <property type="match status" value="1"/>
</dbReference>
<reference evidence="8 9" key="1">
    <citation type="submission" date="2020-10" db="EMBL/GenBank/DDBJ databases">
        <title>Pygocentrus nattereri (red-bellied piranha) genome, fPygNat1, primary haplotype.</title>
        <authorList>
            <person name="Myers G."/>
            <person name="Meyer A."/>
            <person name="Karagic N."/>
            <person name="Pippel M."/>
            <person name="Winkler S."/>
            <person name="Tracey A."/>
            <person name="Wood J."/>
            <person name="Formenti G."/>
            <person name="Howe K."/>
            <person name="Fedrigo O."/>
            <person name="Jarvis E.D."/>
        </authorList>
    </citation>
    <scope>NUCLEOTIDE SEQUENCE [LARGE SCALE GENOMIC DNA]</scope>
</reference>
<feature type="signal peptide" evidence="6">
    <location>
        <begin position="1"/>
        <end position="25"/>
    </location>
</feature>
<dbReference type="InterPro" id="IPR013783">
    <property type="entry name" value="Ig-like_fold"/>
</dbReference>
<dbReference type="Proteomes" id="UP001501920">
    <property type="component" value="Chromosome 2"/>
</dbReference>
<dbReference type="GO" id="GO:0002250">
    <property type="term" value="P:adaptive immune response"/>
    <property type="evidence" value="ECO:0007669"/>
    <property type="project" value="UniProtKB-KW"/>
</dbReference>
<dbReference type="PROSITE" id="PS50835">
    <property type="entry name" value="IG_LIKE"/>
    <property type="match status" value="1"/>
</dbReference>
<dbReference type="SUPFAM" id="SSF48726">
    <property type="entry name" value="Immunoglobulin"/>
    <property type="match status" value="1"/>
</dbReference>
<evidence type="ECO:0000256" key="1">
    <source>
        <dbReference type="ARBA" id="ARBA00022729"/>
    </source>
</evidence>
<dbReference type="AlphaFoldDB" id="A0A3B4D6G7"/>
<reference evidence="8" key="2">
    <citation type="submission" date="2025-08" db="UniProtKB">
        <authorList>
            <consortium name="Ensembl"/>
        </authorList>
    </citation>
    <scope>IDENTIFICATION</scope>
</reference>
<accession>A0A3B4D6G7</accession>
<evidence type="ECO:0000313" key="8">
    <source>
        <dbReference type="Ensembl" id="ENSPNAP00000018524.2"/>
    </source>
</evidence>
<proteinExistence type="predicted"/>
<dbReference type="InterPro" id="IPR051287">
    <property type="entry name" value="TCR_variable_region"/>
</dbReference>
<evidence type="ECO:0000256" key="4">
    <source>
        <dbReference type="ARBA" id="ARBA00023319"/>
    </source>
</evidence>
<feature type="domain" description="Ig-like" evidence="7">
    <location>
        <begin position="20"/>
        <end position="116"/>
    </location>
</feature>
<dbReference type="InterPro" id="IPR036179">
    <property type="entry name" value="Ig-like_dom_sf"/>
</dbReference>
<organism evidence="8 9">
    <name type="scientific">Pygocentrus nattereri</name>
    <name type="common">Red-bellied piranha</name>
    <dbReference type="NCBI Taxonomy" id="42514"/>
    <lineage>
        <taxon>Eukaryota</taxon>
        <taxon>Metazoa</taxon>
        <taxon>Chordata</taxon>
        <taxon>Craniata</taxon>
        <taxon>Vertebrata</taxon>
        <taxon>Euteleostomi</taxon>
        <taxon>Actinopterygii</taxon>
        <taxon>Neopterygii</taxon>
        <taxon>Teleostei</taxon>
        <taxon>Ostariophysi</taxon>
        <taxon>Characiformes</taxon>
        <taxon>Characoidei</taxon>
        <taxon>Pygocentrus</taxon>
    </lineage>
</organism>